<dbReference type="Proteomes" id="UP000295606">
    <property type="component" value="Unassembled WGS sequence"/>
</dbReference>
<keyword evidence="5" id="KW-1185">Reference proteome</keyword>
<accession>A0A4R5LDY4</accession>
<keyword evidence="1" id="KW-0812">Transmembrane</keyword>
<organism evidence="3 4">
    <name type="scientific">Paraburkholderia guartelaensis</name>
    <dbReference type="NCBI Taxonomy" id="2546446"/>
    <lineage>
        <taxon>Bacteria</taxon>
        <taxon>Pseudomonadati</taxon>
        <taxon>Pseudomonadota</taxon>
        <taxon>Betaproteobacteria</taxon>
        <taxon>Burkholderiales</taxon>
        <taxon>Burkholderiaceae</taxon>
        <taxon>Paraburkholderia</taxon>
    </lineage>
</organism>
<dbReference type="EMBL" id="JAYMRW010000011">
    <property type="protein sequence ID" value="MEM5450683.1"/>
    <property type="molecule type" value="Genomic_DNA"/>
</dbReference>
<evidence type="ECO:0000313" key="2">
    <source>
        <dbReference type="EMBL" id="MEM5450683.1"/>
    </source>
</evidence>
<evidence type="ECO:0000313" key="3">
    <source>
        <dbReference type="EMBL" id="TDG07141.1"/>
    </source>
</evidence>
<proteinExistence type="predicted"/>
<reference evidence="3 4" key="1">
    <citation type="submission" date="2019-03" db="EMBL/GenBank/DDBJ databases">
        <title>Paraburkholderia sp. isolated from native Mimosa gymnas in Guartela State Park, Brazil.</title>
        <authorList>
            <person name="Paulitsch F."/>
            <person name="Hungria M."/>
            <person name="Delamuta J.R.M."/>
            <person name="Ribeiro R.A."/>
            <person name="Dall'Agnol R."/>
            <person name="Silva J.S.B."/>
        </authorList>
    </citation>
    <scope>NUCLEOTIDE SEQUENCE [LARGE SCALE GENOMIC DNA]</scope>
    <source>
        <strain evidence="3 4">CNPSo 3008</strain>
    </source>
</reference>
<dbReference type="AlphaFoldDB" id="A0A4R5LDY4"/>
<reference evidence="2 5" key="2">
    <citation type="submission" date="2024-01" db="EMBL/GenBank/DDBJ databases">
        <title>The diversity of rhizobia nodulating Mimosa spp. in eleven states of Brazil covering several biomes is determined by host plant, location, and edaphic factors.</title>
        <authorList>
            <person name="Rouws L."/>
            <person name="Barauna A."/>
            <person name="Beukes C."/>
            <person name="De Faria S.M."/>
            <person name="Gross E."/>
            <person name="Dos Reis Junior F.B."/>
            <person name="Simon M."/>
            <person name="Maluk M."/>
            <person name="Odee D.W."/>
            <person name="Kenicer G."/>
            <person name="Young J.P.W."/>
            <person name="Reis V.M."/>
            <person name="Zilli J."/>
            <person name="James E.K."/>
        </authorList>
    </citation>
    <scope>NUCLEOTIDE SEQUENCE [LARGE SCALE GENOMIC DNA]</scope>
    <source>
        <strain evidence="2 5">JPY164</strain>
    </source>
</reference>
<dbReference type="EMBL" id="SMOD01000012">
    <property type="protein sequence ID" value="TDG07141.1"/>
    <property type="molecule type" value="Genomic_DNA"/>
</dbReference>
<feature type="transmembrane region" description="Helical" evidence="1">
    <location>
        <begin position="34"/>
        <end position="53"/>
    </location>
</feature>
<evidence type="ECO:0000313" key="5">
    <source>
        <dbReference type="Proteomes" id="UP001390669"/>
    </source>
</evidence>
<dbReference type="RefSeq" id="WP_133184110.1">
    <property type="nucleotide sequence ID" value="NZ_JAYMRW010000011.1"/>
</dbReference>
<protein>
    <submittedName>
        <fullName evidence="3">EmrB/QacA subfamily drug resistance transporter</fullName>
    </submittedName>
</protein>
<evidence type="ECO:0000256" key="1">
    <source>
        <dbReference type="SAM" id="Phobius"/>
    </source>
</evidence>
<dbReference type="OrthoDB" id="9103835at2"/>
<evidence type="ECO:0000313" key="4">
    <source>
        <dbReference type="Proteomes" id="UP000295606"/>
    </source>
</evidence>
<sequence length="72" mass="7693">MDKLVAETVALILMFLAFPLTSRGATTGNTLLLSLGLLCVIAGGALPIITRFMDHSKDKVRDAGIEFDDRAS</sequence>
<name>A0A4R5LDY4_9BURK</name>
<dbReference type="Proteomes" id="UP001390669">
    <property type="component" value="Unassembled WGS sequence"/>
</dbReference>
<keyword evidence="1" id="KW-1133">Transmembrane helix</keyword>
<comment type="caution">
    <text evidence="3">The sequence shown here is derived from an EMBL/GenBank/DDBJ whole genome shotgun (WGS) entry which is preliminary data.</text>
</comment>
<keyword evidence="1" id="KW-0472">Membrane</keyword>
<gene>
    <name evidence="3" type="ORF">E1N52_18020</name>
    <name evidence="2" type="ORF">VSR33_24685</name>
</gene>